<dbReference type="PANTHER" id="PTHR32322:SF2">
    <property type="entry name" value="EAMA DOMAIN-CONTAINING PROTEIN"/>
    <property type="match status" value="1"/>
</dbReference>
<dbReference type="EMBL" id="CP035033">
    <property type="protein sequence ID" value="QAB15939.1"/>
    <property type="molecule type" value="Genomic_DNA"/>
</dbReference>
<protein>
    <submittedName>
        <fullName evidence="8">DMT family transporter</fullName>
    </submittedName>
</protein>
<dbReference type="AlphaFoldDB" id="A0A410H4U4"/>
<dbReference type="PANTHER" id="PTHR32322">
    <property type="entry name" value="INNER MEMBRANE TRANSPORTER"/>
    <property type="match status" value="1"/>
</dbReference>
<reference evidence="8 9" key="1">
    <citation type="journal article" date="2018" name="Environ. Microbiol.">
        <title>Genomes of ubiquitous marine and hypersaline Hydrogenovibrio, Thiomicrorhabdus and Thiomicrospira spp. encode a diversity of mechanisms to sustain chemolithoautotrophy in heterogeneous environments.</title>
        <authorList>
            <person name="Scott K.M."/>
            <person name="Williams J."/>
            <person name="Porter C.M.B."/>
            <person name="Russel S."/>
            <person name="Harmer T.L."/>
            <person name="Paul J.H."/>
            <person name="Antonen K.M."/>
            <person name="Bridges M.K."/>
            <person name="Camper G.J."/>
            <person name="Campla C.K."/>
            <person name="Casella L.G."/>
            <person name="Chase E."/>
            <person name="Conrad J.W."/>
            <person name="Cruz M.C."/>
            <person name="Dunlap D.S."/>
            <person name="Duran L."/>
            <person name="Fahsbender E.M."/>
            <person name="Goldsmith D.B."/>
            <person name="Keeley R.F."/>
            <person name="Kondoff M.R."/>
            <person name="Kussy B.I."/>
            <person name="Lane M.K."/>
            <person name="Lawler S."/>
            <person name="Leigh B.A."/>
            <person name="Lewis C."/>
            <person name="Lostal L.M."/>
            <person name="Marking D."/>
            <person name="Mancera P.A."/>
            <person name="McClenthan E.C."/>
            <person name="McIntyre E.A."/>
            <person name="Mine J.A."/>
            <person name="Modi S."/>
            <person name="Moore B.D."/>
            <person name="Morgan W.A."/>
            <person name="Nelson K.M."/>
            <person name="Nguyen K.N."/>
            <person name="Ogburn N."/>
            <person name="Parrino D.G."/>
            <person name="Pedapudi A.D."/>
            <person name="Pelham R.P."/>
            <person name="Preece A.M."/>
            <person name="Rampersad E.A."/>
            <person name="Richardson J.C."/>
            <person name="Rodgers C.M."/>
            <person name="Schaffer B.L."/>
            <person name="Sheridan N.E."/>
            <person name="Solone M.R."/>
            <person name="Staley Z.R."/>
            <person name="Tabuchi M."/>
            <person name="Waide R.J."/>
            <person name="Wanjugi P.W."/>
            <person name="Young S."/>
            <person name="Clum A."/>
            <person name="Daum C."/>
            <person name="Huntemann M."/>
            <person name="Ivanova N."/>
            <person name="Kyrpides N."/>
            <person name="Mikhailova N."/>
            <person name="Palaniappan K."/>
            <person name="Pillay M."/>
            <person name="Reddy T.B.K."/>
            <person name="Shapiro N."/>
            <person name="Stamatis D."/>
            <person name="Varghese N."/>
            <person name="Woyke T."/>
            <person name="Boden R."/>
            <person name="Freyermuth S.K."/>
            <person name="Kerfeld C.A."/>
        </authorList>
    </citation>
    <scope>NUCLEOTIDE SEQUENCE [LARGE SCALE GENOMIC DNA]</scope>
    <source>
        <strain evidence="8 9">JR-2</strain>
    </source>
</reference>
<dbReference type="Proteomes" id="UP000285478">
    <property type="component" value="Chromosome"/>
</dbReference>
<organism evidence="8 9">
    <name type="scientific">Hydrogenovibrio thermophilus</name>
    <dbReference type="NCBI Taxonomy" id="265883"/>
    <lineage>
        <taxon>Bacteria</taxon>
        <taxon>Pseudomonadati</taxon>
        <taxon>Pseudomonadota</taxon>
        <taxon>Gammaproteobacteria</taxon>
        <taxon>Thiotrichales</taxon>
        <taxon>Piscirickettsiaceae</taxon>
        <taxon>Hydrogenovibrio</taxon>
    </lineage>
</organism>
<evidence type="ECO:0000256" key="5">
    <source>
        <dbReference type="ARBA" id="ARBA00023136"/>
    </source>
</evidence>
<dbReference type="InterPro" id="IPR037185">
    <property type="entry name" value="EmrE-like"/>
</dbReference>
<dbReference type="SUPFAM" id="SSF103481">
    <property type="entry name" value="Multidrug resistance efflux transporter EmrE"/>
    <property type="match status" value="2"/>
</dbReference>
<accession>A0A410H4U4</accession>
<feature type="transmembrane region" description="Helical" evidence="6">
    <location>
        <begin position="263"/>
        <end position="280"/>
    </location>
</feature>
<feature type="transmembrane region" description="Helical" evidence="6">
    <location>
        <begin position="118"/>
        <end position="140"/>
    </location>
</feature>
<dbReference type="GO" id="GO:0016020">
    <property type="term" value="C:membrane"/>
    <property type="evidence" value="ECO:0007669"/>
    <property type="project" value="UniProtKB-SubCell"/>
</dbReference>
<proteinExistence type="inferred from homology"/>
<evidence type="ECO:0000256" key="2">
    <source>
        <dbReference type="ARBA" id="ARBA00007362"/>
    </source>
</evidence>
<feature type="transmembrane region" description="Helical" evidence="6">
    <location>
        <begin position="177"/>
        <end position="195"/>
    </location>
</feature>
<evidence type="ECO:0000259" key="7">
    <source>
        <dbReference type="Pfam" id="PF00892"/>
    </source>
</evidence>
<dbReference type="KEGG" id="htr:EPV75_09800"/>
<keyword evidence="4 6" id="KW-1133">Transmembrane helix</keyword>
<feature type="transmembrane region" description="Helical" evidence="6">
    <location>
        <begin position="238"/>
        <end position="257"/>
    </location>
</feature>
<dbReference type="RefSeq" id="WP_068649300.1">
    <property type="nucleotide sequence ID" value="NZ_CP035033.1"/>
</dbReference>
<keyword evidence="3 6" id="KW-0812">Transmembrane</keyword>
<feature type="transmembrane region" description="Helical" evidence="6">
    <location>
        <begin position="146"/>
        <end position="165"/>
    </location>
</feature>
<feature type="domain" description="EamA" evidence="7">
    <location>
        <begin position="146"/>
        <end position="278"/>
    </location>
</feature>
<feature type="transmembrane region" description="Helical" evidence="6">
    <location>
        <begin position="92"/>
        <end position="111"/>
    </location>
</feature>
<gene>
    <name evidence="8" type="ORF">EPV75_09800</name>
</gene>
<dbReference type="InterPro" id="IPR000620">
    <property type="entry name" value="EamA_dom"/>
</dbReference>
<feature type="domain" description="EamA" evidence="7">
    <location>
        <begin position="7"/>
        <end position="134"/>
    </location>
</feature>
<keyword evidence="9" id="KW-1185">Reference proteome</keyword>
<evidence type="ECO:0000256" key="4">
    <source>
        <dbReference type="ARBA" id="ARBA00022989"/>
    </source>
</evidence>
<keyword evidence="5 6" id="KW-0472">Membrane</keyword>
<evidence type="ECO:0000256" key="3">
    <source>
        <dbReference type="ARBA" id="ARBA00022692"/>
    </source>
</evidence>
<evidence type="ECO:0000256" key="6">
    <source>
        <dbReference type="SAM" id="Phobius"/>
    </source>
</evidence>
<dbReference type="InterPro" id="IPR050638">
    <property type="entry name" value="AA-Vitamin_Transporters"/>
</dbReference>
<feature type="transmembrane region" description="Helical" evidence="6">
    <location>
        <begin position="33"/>
        <end position="53"/>
    </location>
</feature>
<evidence type="ECO:0000313" key="9">
    <source>
        <dbReference type="Proteomes" id="UP000285478"/>
    </source>
</evidence>
<feature type="transmembrane region" description="Helical" evidence="6">
    <location>
        <begin position="65"/>
        <end position="86"/>
    </location>
</feature>
<sequence length="286" mass="31257">MELVATVVLFFSSVLWGLAWLPLKYLHEMGFDGIPLTLFLYTIMLVVILPWIWRKRSEIRPSWKILLAIGVLGGGAQLAFNTAMIYGEVIRVMVLFYLLPVWGVIGGRLFLGEAIDRVRWLGLGLAVSGAFLVVGGWKALESPPSWIDALALLSGFLFAMNNIAFRVSPKVDVSLKLAFMFGGSVLMASGVIQVMSLPTLPDVSLQAWGILFLFGAVWMMMANLGTQWAVTHMEAGRSSIIIIMELVTAVLSASILLNETMSPTEMVGGLLIVVAAFLEARRANGH</sequence>
<comment type="subcellular location">
    <subcellularLocation>
        <location evidence="1">Membrane</location>
        <topology evidence="1">Multi-pass membrane protein</topology>
    </subcellularLocation>
</comment>
<evidence type="ECO:0000256" key="1">
    <source>
        <dbReference type="ARBA" id="ARBA00004141"/>
    </source>
</evidence>
<name>A0A410H4U4_9GAMM</name>
<dbReference type="Pfam" id="PF00892">
    <property type="entry name" value="EamA"/>
    <property type="match status" value="2"/>
</dbReference>
<comment type="similarity">
    <text evidence="2">Belongs to the EamA transporter family.</text>
</comment>
<evidence type="ECO:0000313" key="8">
    <source>
        <dbReference type="EMBL" id="QAB15939.1"/>
    </source>
</evidence>
<feature type="transmembrane region" description="Helical" evidence="6">
    <location>
        <begin position="207"/>
        <end position="226"/>
    </location>
</feature>